<feature type="region of interest" description="Disordered" evidence="1">
    <location>
        <begin position="59"/>
        <end position="148"/>
    </location>
</feature>
<keyword evidence="3" id="KW-1185">Reference proteome</keyword>
<feature type="compositionally biased region" description="Basic residues" evidence="1">
    <location>
        <begin position="110"/>
        <end position="125"/>
    </location>
</feature>
<reference evidence="4" key="1">
    <citation type="submission" date="2017-02" db="UniProtKB">
        <authorList>
            <consortium name="WormBaseParasite"/>
        </authorList>
    </citation>
    <scope>IDENTIFICATION</scope>
</reference>
<dbReference type="WBParaSite" id="BPAG_0001309201-mRNA-1">
    <property type="protein sequence ID" value="BPAG_0001309201-mRNA-1"/>
    <property type="gene ID" value="BPAG_0001309201"/>
</dbReference>
<accession>A0A0N4TW04</accession>
<dbReference type="Proteomes" id="UP000278627">
    <property type="component" value="Unassembled WGS sequence"/>
</dbReference>
<proteinExistence type="predicted"/>
<dbReference type="EMBL" id="UZAD01013344">
    <property type="protein sequence ID" value="VDN94206.1"/>
    <property type="molecule type" value="Genomic_DNA"/>
</dbReference>
<evidence type="ECO:0000313" key="2">
    <source>
        <dbReference type="EMBL" id="VDN94206.1"/>
    </source>
</evidence>
<feature type="compositionally biased region" description="Basic residues" evidence="1">
    <location>
        <begin position="68"/>
        <end position="88"/>
    </location>
</feature>
<dbReference type="AlphaFoldDB" id="A0A0N4TW04"/>
<evidence type="ECO:0000313" key="4">
    <source>
        <dbReference type="WBParaSite" id="BPAG_0001309201-mRNA-1"/>
    </source>
</evidence>
<name>A0A0N4TW04_BRUPA</name>
<organism evidence="4">
    <name type="scientific">Brugia pahangi</name>
    <name type="common">Filarial nematode worm</name>
    <dbReference type="NCBI Taxonomy" id="6280"/>
    <lineage>
        <taxon>Eukaryota</taxon>
        <taxon>Metazoa</taxon>
        <taxon>Ecdysozoa</taxon>
        <taxon>Nematoda</taxon>
        <taxon>Chromadorea</taxon>
        <taxon>Rhabditida</taxon>
        <taxon>Spirurina</taxon>
        <taxon>Spiruromorpha</taxon>
        <taxon>Filarioidea</taxon>
        <taxon>Onchocercidae</taxon>
        <taxon>Brugia</taxon>
    </lineage>
</organism>
<protein>
    <submittedName>
        <fullName evidence="4">Ribosome biogenesis protein NOP53</fullName>
    </submittedName>
</protein>
<evidence type="ECO:0000313" key="3">
    <source>
        <dbReference type="Proteomes" id="UP000278627"/>
    </source>
</evidence>
<sequence length="229" mass="26547">MKVKLMNVKVKFTDKEKILSLDQSKSKIDSLNVQEKSKSISKMDEASAESSVEFLEQEVPMKSENKQIHKKRTKNNLKLKSHRGKQIKKSSSTEIDKRMISARNGNAKMNAKKKLKRKTKKKKTKASSTLEHELPSQQPPSLKENEMSDERWNETYQIFGKPKNGRKNKKQLSMEQFGTDQLLSKQYRGVRSMVEPIGCQKIVMKGWKPHYKVKKIWLQDISIISVVLK</sequence>
<reference evidence="2 3" key="2">
    <citation type="submission" date="2018-11" db="EMBL/GenBank/DDBJ databases">
        <authorList>
            <consortium name="Pathogen Informatics"/>
        </authorList>
    </citation>
    <scope>NUCLEOTIDE SEQUENCE [LARGE SCALE GENOMIC DNA]</scope>
</reference>
<evidence type="ECO:0000256" key="1">
    <source>
        <dbReference type="SAM" id="MobiDB-lite"/>
    </source>
</evidence>
<gene>
    <name evidence="2" type="ORF">BPAG_LOCUS13020</name>
</gene>